<gene>
    <name evidence="2" type="primary">tagE_2</name>
    <name evidence="2" type="ORF">NCTC10293_00013</name>
</gene>
<dbReference type="PANTHER" id="PTHR12526">
    <property type="entry name" value="GLYCOSYLTRANSFERASE"/>
    <property type="match status" value="1"/>
</dbReference>
<dbReference type="SUPFAM" id="SSF53756">
    <property type="entry name" value="UDP-Glycosyltransferase/glycogen phosphorylase"/>
    <property type="match status" value="1"/>
</dbReference>
<dbReference type="AlphaFoldDB" id="A0A378R2Y0"/>
<dbReference type="Proteomes" id="UP000255279">
    <property type="component" value="Unassembled WGS sequence"/>
</dbReference>
<dbReference type="Pfam" id="PF00534">
    <property type="entry name" value="Glycos_transf_1"/>
    <property type="match status" value="1"/>
</dbReference>
<dbReference type="EC" id="2.4.1.52" evidence="2"/>
<dbReference type="PANTHER" id="PTHR12526:SF630">
    <property type="entry name" value="GLYCOSYLTRANSFERASE"/>
    <property type="match status" value="1"/>
</dbReference>
<sequence>MGNGSQLESLQNAASNYSSVTVFHGHCSDVFSKLREFSFYMLTSISEGLPVALLEAMAAGCIPIAYNIDFGPSDVITHGQNGWLVEPGNIDQLKEVVLMASSLPDEELEKMRQAAIKTAEEYSVHNVLSMWKNCKLQARKRKAEKMSRIFYENQLKNDLTLCK</sequence>
<accession>A0A378R2Y0</accession>
<proteinExistence type="predicted"/>
<reference evidence="2 3" key="1">
    <citation type="submission" date="2018-06" db="EMBL/GenBank/DDBJ databases">
        <authorList>
            <consortium name="Pathogen Informatics"/>
            <person name="Doyle S."/>
        </authorList>
    </citation>
    <scope>NUCLEOTIDE SEQUENCE [LARGE SCALE GENOMIC DNA]</scope>
    <source>
        <strain evidence="2 3">NCTC10293</strain>
    </source>
</reference>
<protein>
    <submittedName>
        <fullName evidence="2">Probable poly(Glycerol-phosphate) alpha-glucosyltransferase</fullName>
        <ecNumber evidence="2">2.4.1.52</ecNumber>
    </submittedName>
</protein>
<dbReference type="RefSeq" id="WP_342769692.1">
    <property type="nucleotide sequence ID" value="NZ_UGQE01000001.1"/>
</dbReference>
<evidence type="ECO:0000313" key="2">
    <source>
        <dbReference type="EMBL" id="STZ09703.1"/>
    </source>
</evidence>
<dbReference type="GO" id="GO:1901135">
    <property type="term" value="P:carbohydrate derivative metabolic process"/>
    <property type="evidence" value="ECO:0007669"/>
    <property type="project" value="UniProtKB-ARBA"/>
</dbReference>
<dbReference type="EMBL" id="UGQE01000001">
    <property type="protein sequence ID" value="STZ09703.1"/>
    <property type="molecule type" value="Genomic_DNA"/>
</dbReference>
<keyword evidence="2" id="KW-0808">Transferase</keyword>
<organism evidence="2 3">
    <name type="scientific">Moraxella caviae</name>
    <dbReference type="NCBI Taxonomy" id="34060"/>
    <lineage>
        <taxon>Bacteria</taxon>
        <taxon>Pseudomonadati</taxon>
        <taxon>Pseudomonadota</taxon>
        <taxon>Gammaproteobacteria</taxon>
        <taxon>Moraxellales</taxon>
        <taxon>Moraxellaceae</taxon>
        <taxon>Moraxella</taxon>
    </lineage>
</organism>
<keyword evidence="2" id="KW-0328">Glycosyltransferase</keyword>
<dbReference type="InterPro" id="IPR001296">
    <property type="entry name" value="Glyco_trans_1"/>
</dbReference>
<evidence type="ECO:0000259" key="1">
    <source>
        <dbReference type="Pfam" id="PF00534"/>
    </source>
</evidence>
<dbReference type="GO" id="GO:0047265">
    <property type="term" value="F:poly(glycerol-phosphate) alpha-glucosyltransferase activity"/>
    <property type="evidence" value="ECO:0007669"/>
    <property type="project" value="UniProtKB-EC"/>
</dbReference>
<dbReference type="Gene3D" id="3.40.50.2000">
    <property type="entry name" value="Glycogen Phosphorylase B"/>
    <property type="match status" value="1"/>
</dbReference>
<name>A0A378R2Y0_9GAMM</name>
<evidence type="ECO:0000313" key="3">
    <source>
        <dbReference type="Proteomes" id="UP000255279"/>
    </source>
</evidence>
<feature type="domain" description="Glycosyl transferase family 1" evidence="1">
    <location>
        <begin position="2"/>
        <end position="117"/>
    </location>
</feature>